<feature type="region of interest" description="Disordered" evidence="1">
    <location>
        <begin position="333"/>
        <end position="360"/>
    </location>
</feature>
<gene>
    <name evidence="2" type="ORF">LVJ94_34820</name>
</gene>
<evidence type="ECO:0000313" key="3">
    <source>
        <dbReference type="Proteomes" id="UP001374803"/>
    </source>
</evidence>
<name>A0ABZ2KTP9_9BACT</name>
<keyword evidence="3" id="KW-1185">Reference proteome</keyword>
<evidence type="ECO:0000313" key="2">
    <source>
        <dbReference type="EMBL" id="WXB02074.1"/>
    </source>
</evidence>
<protein>
    <submittedName>
        <fullName evidence="2">PAAR domain-containing protein</fullName>
    </submittedName>
</protein>
<dbReference type="Proteomes" id="UP001374803">
    <property type="component" value="Chromosome"/>
</dbReference>
<dbReference type="EMBL" id="CP089983">
    <property type="protein sequence ID" value="WXB02074.1"/>
    <property type="molecule type" value="Genomic_DNA"/>
</dbReference>
<organism evidence="2 3">
    <name type="scientific">Pendulispora rubella</name>
    <dbReference type="NCBI Taxonomy" id="2741070"/>
    <lineage>
        <taxon>Bacteria</taxon>
        <taxon>Pseudomonadati</taxon>
        <taxon>Myxococcota</taxon>
        <taxon>Myxococcia</taxon>
        <taxon>Myxococcales</taxon>
        <taxon>Sorangiineae</taxon>
        <taxon>Pendulisporaceae</taxon>
        <taxon>Pendulispora</taxon>
    </lineage>
</organism>
<sequence length="360" mass="36103">MSDDPVIQALSLAVDDVRETDHVAAVTDAARNAVDPGLYGAALGEVVSNAVSPLRYQSQADRGPSPAPGEAPPPPPNPVRKLAEAAGGLMGLLGLPLELMNTGFAMVTAPLAALYPSLPAVTLGCLYVGPPHGHLHPPSFTPPATPAPVPLPSLGPVLLGCTPKVAICELPAARAGDLGLAVTCCGIMPMFEIFMGSSNVFFAGMRAARMGDLAKACLPSTGGPIRGLARAMMIAGAAVGAAGVAADAMDAAEGVGGPEMAAASAMAAGFDAAALAVDTAAQALAAAMGKDAAVPPSMGVMMVGMPTVLVGGFQMINFPDPVMLLLEKLMKRRKPNKPEAKDDDKEGTVGCTTCPTGKAP</sequence>
<feature type="region of interest" description="Disordered" evidence="1">
    <location>
        <begin position="56"/>
        <end position="78"/>
    </location>
</feature>
<dbReference type="RefSeq" id="WP_394831699.1">
    <property type="nucleotide sequence ID" value="NZ_CP089929.1"/>
</dbReference>
<dbReference type="Gene3D" id="2.60.200.60">
    <property type="match status" value="1"/>
</dbReference>
<accession>A0ABZ2KTP9</accession>
<feature type="compositionally biased region" description="Pro residues" evidence="1">
    <location>
        <begin position="65"/>
        <end position="78"/>
    </location>
</feature>
<feature type="compositionally biased region" description="Polar residues" evidence="1">
    <location>
        <begin position="350"/>
        <end position="360"/>
    </location>
</feature>
<reference evidence="2" key="1">
    <citation type="submission" date="2021-12" db="EMBL/GenBank/DDBJ databases">
        <title>Discovery of the Pendulisporaceae a myxobacterial family with distinct sporulation behavior and unique specialized metabolism.</title>
        <authorList>
            <person name="Garcia R."/>
            <person name="Popoff A."/>
            <person name="Bader C.D."/>
            <person name="Loehr J."/>
            <person name="Walesch S."/>
            <person name="Walt C."/>
            <person name="Boldt J."/>
            <person name="Bunk B."/>
            <person name="Haeckl F.J.F.P.J."/>
            <person name="Gunesch A.P."/>
            <person name="Birkelbach J."/>
            <person name="Nuebel U."/>
            <person name="Pietschmann T."/>
            <person name="Bach T."/>
            <person name="Mueller R."/>
        </authorList>
    </citation>
    <scope>NUCLEOTIDE SEQUENCE</scope>
    <source>
        <strain evidence="2">MSr11367</strain>
    </source>
</reference>
<dbReference type="InterPro" id="IPR008727">
    <property type="entry name" value="PAAR_motif"/>
</dbReference>
<feature type="compositionally biased region" description="Basic and acidic residues" evidence="1">
    <location>
        <begin position="336"/>
        <end position="347"/>
    </location>
</feature>
<evidence type="ECO:0000256" key="1">
    <source>
        <dbReference type="SAM" id="MobiDB-lite"/>
    </source>
</evidence>
<dbReference type="Pfam" id="PF05488">
    <property type="entry name" value="PAAR_motif"/>
    <property type="match status" value="1"/>
</dbReference>
<proteinExistence type="predicted"/>
<dbReference type="CDD" id="cd14740">
    <property type="entry name" value="PAAR_4"/>
    <property type="match status" value="1"/>
</dbReference>